<dbReference type="Gene3D" id="3.40.50.1820">
    <property type="entry name" value="alpha/beta hydrolase"/>
    <property type="match status" value="1"/>
</dbReference>
<accession>A0A679JTG7</accession>
<dbReference type="InterPro" id="IPR029058">
    <property type="entry name" value="AB_hydrolase_fold"/>
</dbReference>
<feature type="domain" description="AB hydrolase-1" evidence="1">
    <location>
        <begin position="4"/>
        <end position="211"/>
    </location>
</feature>
<protein>
    <recommendedName>
        <fullName evidence="1">AB hydrolase-1 domain-containing protein</fullName>
    </recommendedName>
</protein>
<gene>
    <name evidence="2" type="ORF">VVAX_05911</name>
</gene>
<dbReference type="AlphaFoldDB" id="A0A679JTG7"/>
<dbReference type="Pfam" id="PF12697">
    <property type="entry name" value="Abhydrolase_6"/>
    <property type="match status" value="1"/>
</dbReference>
<dbReference type="InterPro" id="IPR000073">
    <property type="entry name" value="AB_hydrolase_1"/>
</dbReference>
<dbReference type="RefSeq" id="WP_339093587.1">
    <property type="nucleotide sequence ID" value="NZ_LR743508.1"/>
</dbReference>
<organism evidence="2">
    <name type="scientific">Variovorax paradoxus</name>
    <dbReference type="NCBI Taxonomy" id="34073"/>
    <lineage>
        <taxon>Bacteria</taxon>
        <taxon>Pseudomonadati</taxon>
        <taxon>Pseudomonadota</taxon>
        <taxon>Betaproteobacteria</taxon>
        <taxon>Burkholderiales</taxon>
        <taxon>Comamonadaceae</taxon>
        <taxon>Variovorax</taxon>
    </lineage>
</organism>
<reference evidence="2" key="1">
    <citation type="submission" date="2019-12" db="EMBL/GenBank/DDBJ databases">
        <authorList>
            <person name="Cremers G."/>
        </authorList>
    </citation>
    <scope>NUCLEOTIDE SEQUENCE</scope>
    <source>
        <strain evidence="2">Vvax</strain>
    </source>
</reference>
<proteinExistence type="predicted"/>
<dbReference type="PANTHER" id="PTHR37017">
    <property type="entry name" value="AB HYDROLASE-1 DOMAIN-CONTAINING PROTEIN-RELATED"/>
    <property type="match status" value="1"/>
</dbReference>
<dbReference type="InterPro" id="IPR052897">
    <property type="entry name" value="Sec-Metab_Biosynth_Hydrolase"/>
</dbReference>
<name>A0A679JTG7_VARPD</name>
<evidence type="ECO:0000259" key="1">
    <source>
        <dbReference type="Pfam" id="PF12697"/>
    </source>
</evidence>
<evidence type="ECO:0000313" key="2">
    <source>
        <dbReference type="EMBL" id="CAA2109640.1"/>
    </source>
</evidence>
<dbReference type="SUPFAM" id="SSF53474">
    <property type="entry name" value="alpha/beta-Hydrolases"/>
    <property type="match status" value="1"/>
</dbReference>
<dbReference type="PANTHER" id="PTHR37017:SF11">
    <property type="entry name" value="ESTERASE_LIPASE_THIOESTERASE DOMAIN-CONTAINING PROTEIN"/>
    <property type="match status" value="1"/>
</dbReference>
<sequence>MTRFVLVPGGWHGGWAFDAVGHALQGEGHEVRALTLAGLGDEPASGVNLARHVDEVVRVLREGDAPAVLVGHSYGGMVVTGAADQVPSHVKAIVYADAYVPEDGESLWSLTTPAYRERFVAGVAADGLTCAPSAHLDKRCRPRPIATFLQAIRLTGEWRKVGSKTFLVASGWEGSPFIAPYERLRLDPEWTTHRLDCAHDVPRLAPEAFARILLQLA</sequence>
<dbReference type="EMBL" id="LR743508">
    <property type="protein sequence ID" value="CAA2109640.1"/>
    <property type="molecule type" value="Genomic_DNA"/>
</dbReference>